<reference evidence="14" key="1">
    <citation type="submission" date="2020-05" db="EMBL/GenBank/DDBJ databases">
        <title>High-Quality Genomes of Partial-Nitritation/Anammox System by Hierarchical Clustering Based Hybrid Assembly.</title>
        <authorList>
            <person name="Liu L."/>
            <person name="Wang Y."/>
            <person name="Che Y."/>
            <person name="Chen Y."/>
            <person name="Xia Y."/>
            <person name="Luo R."/>
            <person name="Cheng S.H."/>
            <person name="Zheng C."/>
            <person name="Zhang T."/>
        </authorList>
    </citation>
    <scope>NUCLEOTIDE SEQUENCE</scope>
    <source>
        <strain evidence="14">H1_PAT1</strain>
    </source>
</reference>
<dbReference type="CDD" id="cd12916">
    <property type="entry name" value="VKOR_1"/>
    <property type="match status" value="1"/>
</dbReference>
<comment type="subcellular location">
    <subcellularLocation>
        <location evidence="1">Membrane</location>
        <topology evidence="1">Multi-pass membrane protein</topology>
    </subcellularLocation>
</comment>
<keyword evidence="11" id="KW-0676">Redox-active center</keyword>
<dbReference type="PANTHER" id="PTHR13887:SF14">
    <property type="entry name" value="DISULFIDE BOND FORMATION PROTEIN D"/>
    <property type="match status" value="1"/>
</dbReference>
<comment type="caution">
    <text evidence="14">The sequence shown here is derived from an EMBL/GenBank/DDBJ whole genome shotgun (WGS) entry which is preliminary data.</text>
</comment>
<evidence type="ECO:0000313" key="14">
    <source>
        <dbReference type="EMBL" id="MBE7525550.1"/>
    </source>
</evidence>
<evidence type="ECO:0000256" key="6">
    <source>
        <dbReference type="ARBA" id="ARBA00022729"/>
    </source>
</evidence>
<dbReference type="InterPro" id="IPR013766">
    <property type="entry name" value="Thioredoxin_domain"/>
</dbReference>
<evidence type="ECO:0000256" key="4">
    <source>
        <dbReference type="ARBA" id="ARBA00022692"/>
    </source>
</evidence>
<dbReference type="InterPro" id="IPR012336">
    <property type="entry name" value="Thioredoxin-like_fold"/>
</dbReference>
<keyword evidence="4 12" id="KW-0812">Transmembrane</keyword>
<dbReference type="InterPro" id="IPR038354">
    <property type="entry name" value="VKOR_sf"/>
</dbReference>
<evidence type="ECO:0000256" key="10">
    <source>
        <dbReference type="ARBA" id="ARBA00023157"/>
    </source>
</evidence>
<keyword evidence="7 12" id="KW-1133">Transmembrane helix</keyword>
<dbReference type="EMBL" id="JABTTY010000001">
    <property type="protein sequence ID" value="MBE7525550.1"/>
    <property type="molecule type" value="Genomic_DNA"/>
</dbReference>
<name>A0A928Y544_UNCKA</name>
<organism evidence="14 15">
    <name type="scientific">candidate division WWE3 bacterium</name>
    <dbReference type="NCBI Taxonomy" id="2053526"/>
    <lineage>
        <taxon>Bacteria</taxon>
        <taxon>Katanobacteria</taxon>
    </lineage>
</organism>
<evidence type="ECO:0000256" key="11">
    <source>
        <dbReference type="ARBA" id="ARBA00023284"/>
    </source>
</evidence>
<dbReference type="Gene3D" id="1.20.1440.130">
    <property type="entry name" value="VKOR domain"/>
    <property type="match status" value="1"/>
</dbReference>
<dbReference type="InterPro" id="IPR044698">
    <property type="entry name" value="VKOR/LTO1"/>
</dbReference>
<evidence type="ECO:0000256" key="9">
    <source>
        <dbReference type="ARBA" id="ARBA00023136"/>
    </source>
</evidence>
<dbReference type="SMART" id="SM00756">
    <property type="entry name" value="VKc"/>
    <property type="match status" value="1"/>
</dbReference>
<dbReference type="AlphaFoldDB" id="A0A928Y544"/>
<protein>
    <submittedName>
        <fullName evidence="14">Vitamin K epoxide reductase family protein</fullName>
    </submittedName>
</protein>
<comment type="similarity">
    <text evidence="2">Belongs to the thioredoxin family. DsbA subfamily.</text>
</comment>
<sequence length="383" mass="41817">MDNAYMNAIWARRMMLLAALAGFFASTYLLITYVSGEPITCGTSHGCDIVRASKWATSFGMPRPVQGVAFYAVIMLLIVIRTAMPSYKTRWLYRASMVLVTIGLLESAFLTFVQAVEIKAFCTWCLVSAVAATVLFLAAWWDEPIALDEARSFRELKLQLIAFVIALFAGGTALLFLTIPSTDGEPPILRPRETSQEEIDLATSLLYPEGLTYEGPGDAPLTIVEFVDFQCPACRAAHPELAKIRESYRGRVRFAMRHFPLPTHTNAKGAAIAAACANAQGMFYAYADEIIQGDLDRDTLVRVAAELRLDLDAFVPCLESEEARNTVLRDVKDGFDLGVRETPTIFLNTTMVQGLPSAEQLSELIDGMLAGGDVSGRGGGSGE</sequence>
<evidence type="ECO:0000256" key="7">
    <source>
        <dbReference type="ARBA" id="ARBA00022989"/>
    </source>
</evidence>
<evidence type="ECO:0000256" key="5">
    <source>
        <dbReference type="ARBA" id="ARBA00022719"/>
    </source>
</evidence>
<dbReference type="Pfam" id="PF13462">
    <property type="entry name" value="Thioredoxin_4"/>
    <property type="match status" value="1"/>
</dbReference>
<accession>A0A928Y544</accession>
<dbReference type="Pfam" id="PF07884">
    <property type="entry name" value="VKOR"/>
    <property type="match status" value="1"/>
</dbReference>
<evidence type="ECO:0000256" key="8">
    <source>
        <dbReference type="ARBA" id="ARBA00023002"/>
    </source>
</evidence>
<dbReference type="GO" id="GO:0016020">
    <property type="term" value="C:membrane"/>
    <property type="evidence" value="ECO:0007669"/>
    <property type="project" value="UniProtKB-SubCell"/>
</dbReference>
<keyword evidence="10" id="KW-1015">Disulfide bond</keyword>
<keyword evidence="8" id="KW-0560">Oxidoreductase</keyword>
<dbReference type="PANTHER" id="PTHR13887">
    <property type="entry name" value="GLUTATHIONE S-TRANSFERASE KAPPA"/>
    <property type="match status" value="1"/>
</dbReference>
<dbReference type="SUPFAM" id="SSF52833">
    <property type="entry name" value="Thioredoxin-like"/>
    <property type="match status" value="1"/>
</dbReference>
<feature type="transmembrane region" description="Helical" evidence="12">
    <location>
        <begin position="91"/>
        <end position="112"/>
    </location>
</feature>
<dbReference type="GO" id="GO:0016491">
    <property type="term" value="F:oxidoreductase activity"/>
    <property type="evidence" value="ECO:0007669"/>
    <property type="project" value="UniProtKB-KW"/>
</dbReference>
<keyword evidence="5" id="KW-0874">Quinone</keyword>
<proteinExistence type="inferred from homology"/>
<dbReference type="InterPro" id="IPR036249">
    <property type="entry name" value="Thioredoxin-like_sf"/>
</dbReference>
<evidence type="ECO:0000313" key="15">
    <source>
        <dbReference type="Proteomes" id="UP000710385"/>
    </source>
</evidence>
<evidence type="ECO:0000256" key="3">
    <source>
        <dbReference type="ARBA" id="ARBA00006214"/>
    </source>
</evidence>
<evidence type="ECO:0000256" key="2">
    <source>
        <dbReference type="ARBA" id="ARBA00005791"/>
    </source>
</evidence>
<evidence type="ECO:0000256" key="1">
    <source>
        <dbReference type="ARBA" id="ARBA00004141"/>
    </source>
</evidence>
<gene>
    <name evidence="14" type="ORF">HS096_04170</name>
</gene>
<evidence type="ECO:0000259" key="13">
    <source>
        <dbReference type="PROSITE" id="PS51352"/>
    </source>
</evidence>
<feature type="transmembrane region" description="Helical" evidence="12">
    <location>
        <begin position="60"/>
        <end position="79"/>
    </location>
</feature>
<dbReference type="GO" id="GO:0048038">
    <property type="term" value="F:quinone binding"/>
    <property type="evidence" value="ECO:0007669"/>
    <property type="project" value="UniProtKB-KW"/>
</dbReference>
<comment type="similarity">
    <text evidence="3">Belongs to the VKOR family.</text>
</comment>
<keyword evidence="9 12" id="KW-0472">Membrane</keyword>
<dbReference type="Gene3D" id="3.40.30.10">
    <property type="entry name" value="Glutaredoxin"/>
    <property type="match status" value="1"/>
</dbReference>
<feature type="transmembrane region" description="Helical" evidence="12">
    <location>
        <begin position="160"/>
        <end position="179"/>
    </location>
</feature>
<dbReference type="PROSITE" id="PS51352">
    <property type="entry name" value="THIOREDOXIN_2"/>
    <property type="match status" value="1"/>
</dbReference>
<feature type="domain" description="Thioredoxin" evidence="13">
    <location>
        <begin position="167"/>
        <end position="370"/>
    </location>
</feature>
<keyword evidence="6" id="KW-0732">Signal</keyword>
<feature type="transmembrane region" description="Helical" evidence="12">
    <location>
        <begin position="118"/>
        <end position="140"/>
    </location>
</feature>
<dbReference type="InterPro" id="IPR012932">
    <property type="entry name" value="VKOR"/>
</dbReference>
<dbReference type="Proteomes" id="UP000710385">
    <property type="component" value="Unassembled WGS sequence"/>
</dbReference>
<evidence type="ECO:0000256" key="12">
    <source>
        <dbReference type="SAM" id="Phobius"/>
    </source>
</evidence>